<accession>A0AAV7PIV5</accession>
<sequence length="74" mass="8440">CKLLGKILANRLLPHLESLIHSDQSGFIPGRSTFLNIRRLLHIMHSNTEPKAVALSLDIEKAFDTLSWDYLLRT</sequence>
<gene>
    <name evidence="2" type="ORF">NDU88_006611</name>
</gene>
<comment type="caution">
    <text evidence="2">The sequence shown here is derived from an EMBL/GenBank/DDBJ whole genome shotgun (WGS) entry which is preliminary data.</text>
</comment>
<dbReference type="SUPFAM" id="SSF56672">
    <property type="entry name" value="DNA/RNA polymerases"/>
    <property type="match status" value="1"/>
</dbReference>
<feature type="domain" description="Reverse transcriptase" evidence="1">
    <location>
        <begin position="1"/>
        <end position="73"/>
    </location>
</feature>
<protein>
    <recommendedName>
        <fullName evidence="1">Reverse transcriptase domain-containing protein</fullName>
    </recommendedName>
</protein>
<dbReference type="Proteomes" id="UP001066276">
    <property type="component" value="Chromosome 7"/>
</dbReference>
<dbReference type="InterPro" id="IPR043502">
    <property type="entry name" value="DNA/RNA_pol_sf"/>
</dbReference>
<evidence type="ECO:0000313" key="3">
    <source>
        <dbReference type="Proteomes" id="UP001066276"/>
    </source>
</evidence>
<dbReference type="AlphaFoldDB" id="A0AAV7PIV5"/>
<name>A0AAV7PIV5_PLEWA</name>
<dbReference type="PANTHER" id="PTHR19446">
    <property type="entry name" value="REVERSE TRANSCRIPTASES"/>
    <property type="match status" value="1"/>
</dbReference>
<reference evidence="2" key="1">
    <citation type="journal article" date="2022" name="bioRxiv">
        <title>Sequencing and chromosome-scale assembly of the giantPleurodeles waltlgenome.</title>
        <authorList>
            <person name="Brown T."/>
            <person name="Elewa A."/>
            <person name="Iarovenko S."/>
            <person name="Subramanian E."/>
            <person name="Araus A.J."/>
            <person name="Petzold A."/>
            <person name="Susuki M."/>
            <person name="Suzuki K.-i.T."/>
            <person name="Hayashi T."/>
            <person name="Toyoda A."/>
            <person name="Oliveira C."/>
            <person name="Osipova E."/>
            <person name="Leigh N.D."/>
            <person name="Simon A."/>
            <person name="Yun M.H."/>
        </authorList>
    </citation>
    <scope>NUCLEOTIDE SEQUENCE</scope>
    <source>
        <strain evidence="2">20211129_DDA</strain>
        <tissue evidence="2">Liver</tissue>
    </source>
</reference>
<dbReference type="InterPro" id="IPR000477">
    <property type="entry name" value="RT_dom"/>
</dbReference>
<evidence type="ECO:0000259" key="1">
    <source>
        <dbReference type="Pfam" id="PF00078"/>
    </source>
</evidence>
<evidence type="ECO:0000313" key="2">
    <source>
        <dbReference type="EMBL" id="KAJ1128232.1"/>
    </source>
</evidence>
<feature type="non-terminal residue" evidence="2">
    <location>
        <position position="1"/>
    </location>
</feature>
<feature type="non-terminal residue" evidence="2">
    <location>
        <position position="74"/>
    </location>
</feature>
<organism evidence="2 3">
    <name type="scientific">Pleurodeles waltl</name>
    <name type="common">Iberian ribbed newt</name>
    <dbReference type="NCBI Taxonomy" id="8319"/>
    <lineage>
        <taxon>Eukaryota</taxon>
        <taxon>Metazoa</taxon>
        <taxon>Chordata</taxon>
        <taxon>Craniata</taxon>
        <taxon>Vertebrata</taxon>
        <taxon>Euteleostomi</taxon>
        <taxon>Amphibia</taxon>
        <taxon>Batrachia</taxon>
        <taxon>Caudata</taxon>
        <taxon>Salamandroidea</taxon>
        <taxon>Salamandridae</taxon>
        <taxon>Pleurodelinae</taxon>
        <taxon>Pleurodeles</taxon>
    </lineage>
</organism>
<keyword evidence="3" id="KW-1185">Reference proteome</keyword>
<proteinExistence type="predicted"/>
<dbReference type="EMBL" id="JANPWB010000011">
    <property type="protein sequence ID" value="KAJ1128232.1"/>
    <property type="molecule type" value="Genomic_DNA"/>
</dbReference>
<dbReference type="Pfam" id="PF00078">
    <property type="entry name" value="RVT_1"/>
    <property type="match status" value="1"/>
</dbReference>